<dbReference type="EMBL" id="LXQA010580267">
    <property type="protein sequence ID" value="MCI60374.1"/>
    <property type="molecule type" value="Genomic_DNA"/>
</dbReference>
<protein>
    <submittedName>
        <fullName evidence="1">Uncharacterized protein</fullName>
    </submittedName>
</protein>
<keyword evidence="2" id="KW-1185">Reference proteome</keyword>
<accession>A0A392TIG0</accession>
<dbReference type="AlphaFoldDB" id="A0A392TIG0"/>
<feature type="non-terminal residue" evidence="1">
    <location>
        <position position="33"/>
    </location>
</feature>
<dbReference type="Proteomes" id="UP000265520">
    <property type="component" value="Unassembled WGS sequence"/>
</dbReference>
<name>A0A392TIG0_9FABA</name>
<evidence type="ECO:0000313" key="1">
    <source>
        <dbReference type="EMBL" id="MCI60374.1"/>
    </source>
</evidence>
<comment type="caution">
    <text evidence="1">The sequence shown here is derived from an EMBL/GenBank/DDBJ whole genome shotgun (WGS) entry which is preliminary data.</text>
</comment>
<evidence type="ECO:0000313" key="2">
    <source>
        <dbReference type="Proteomes" id="UP000265520"/>
    </source>
</evidence>
<sequence>MSDVGLEAVVMRAVGLKLGMGGCDSFLLGKDLW</sequence>
<reference evidence="1 2" key="1">
    <citation type="journal article" date="2018" name="Front. Plant Sci.">
        <title>Red Clover (Trifolium pratense) and Zigzag Clover (T. medium) - A Picture of Genomic Similarities and Differences.</title>
        <authorList>
            <person name="Dluhosova J."/>
            <person name="Istvanek J."/>
            <person name="Nedelnik J."/>
            <person name="Repkova J."/>
        </authorList>
    </citation>
    <scope>NUCLEOTIDE SEQUENCE [LARGE SCALE GENOMIC DNA]</scope>
    <source>
        <strain evidence="2">cv. 10/8</strain>
        <tissue evidence="1">Leaf</tissue>
    </source>
</reference>
<organism evidence="1 2">
    <name type="scientific">Trifolium medium</name>
    <dbReference type="NCBI Taxonomy" id="97028"/>
    <lineage>
        <taxon>Eukaryota</taxon>
        <taxon>Viridiplantae</taxon>
        <taxon>Streptophyta</taxon>
        <taxon>Embryophyta</taxon>
        <taxon>Tracheophyta</taxon>
        <taxon>Spermatophyta</taxon>
        <taxon>Magnoliopsida</taxon>
        <taxon>eudicotyledons</taxon>
        <taxon>Gunneridae</taxon>
        <taxon>Pentapetalae</taxon>
        <taxon>rosids</taxon>
        <taxon>fabids</taxon>
        <taxon>Fabales</taxon>
        <taxon>Fabaceae</taxon>
        <taxon>Papilionoideae</taxon>
        <taxon>50 kb inversion clade</taxon>
        <taxon>NPAAA clade</taxon>
        <taxon>Hologalegina</taxon>
        <taxon>IRL clade</taxon>
        <taxon>Trifolieae</taxon>
        <taxon>Trifolium</taxon>
    </lineage>
</organism>
<proteinExistence type="predicted"/>